<dbReference type="EMBL" id="NEDP02005456">
    <property type="protein sequence ID" value="OWF40684.1"/>
    <property type="molecule type" value="Genomic_DNA"/>
</dbReference>
<evidence type="ECO:0000256" key="11">
    <source>
        <dbReference type="PROSITE-ProRule" id="PRU00221"/>
    </source>
</evidence>
<comment type="caution">
    <text evidence="12">The sequence shown here is derived from an EMBL/GenBank/DDBJ whole genome shotgun (WGS) entry which is preliminary data.</text>
</comment>
<accession>A0A210PW32</accession>
<dbReference type="GO" id="GO:0005737">
    <property type="term" value="C:cytoplasm"/>
    <property type="evidence" value="ECO:0007669"/>
    <property type="project" value="UniProtKB-SubCell"/>
</dbReference>
<dbReference type="AlphaFoldDB" id="A0A210PW32"/>
<dbReference type="PANTHER" id="PTHR44111:SF1">
    <property type="entry name" value="ELONGATOR COMPLEX PROTEIN 2"/>
    <property type="match status" value="1"/>
</dbReference>
<dbReference type="GO" id="GO:0033588">
    <property type="term" value="C:elongator holoenzyme complex"/>
    <property type="evidence" value="ECO:0007669"/>
    <property type="project" value="InterPro"/>
</dbReference>
<dbReference type="FunFam" id="2.130.10.10:FF:001709">
    <property type="entry name" value="Elongator complex protein 2"/>
    <property type="match status" value="1"/>
</dbReference>
<evidence type="ECO:0000256" key="3">
    <source>
        <dbReference type="ARBA" id="ARBA00005043"/>
    </source>
</evidence>
<protein>
    <recommendedName>
        <fullName evidence="5">Elongator complex protein 2</fullName>
    </recommendedName>
</protein>
<keyword evidence="8" id="KW-0819">tRNA processing</keyword>
<dbReference type="FunFam" id="2.130.10.10:FF:000575">
    <property type="entry name" value="Elongator acetyltransferase complex subunit 2"/>
    <property type="match status" value="1"/>
</dbReference>
<dbReference type="Proteomes" id="UP000242188">
    <property type="component" value="Unassembled WGS sequence"/>
</dbReference>
<evidence type="ECO:0000313" key="13">
    <source>
        <dbReference type="Proteomes" id="UP000242188"/>
    </source>
</evidence>
<dbReference type="Gene3D" id="2.130.10.10">
    <property type="entry name" value="YVTN repeat-like/Quinoprotein amine dehydrogenase"/>
    <property type="match status" value="3"/>
</dbReference>
<keyword evidence="9" id="KW-0677">Repeat</keyword>
<evidence type="ECO:0000256" key="2">
    <source>
        <dbReference type="ARBA" id="ARBA00004496"/>
    </source>
</evidence>
<comment type="subcellular location">
    <subcellularLocation>
        <location evidence="2">Cytoplasm</location>
    </subcellularLocation>
    <subcellularLocation>
        <location evidence="1">Nucleus</location>
    </subcellularLocation>
</comment>
<feature type="repeat" description="WD" evidence="11">
    <location>
        <begin position="403"/>
        <end position="434"/>
    </location>
</feature>
<evidence type="ECO:0000256" key="5">
    <source>
        <dbReference type="ARBA" id="ARBA00020267"/>
    </source>
</evidence>
<feature type="repeat" description="WD" evidence="11">
    <location>
        <begin position="348"/>
        <end position="389"/>
    </location>
</feature>
<evidence type="ECO:0000256" key="9">
    <source>
        <dbReference type="ARBA" id="ARBA00022737"/>
    </source>
</evidence>
<keyword evidence="7 11" id="KW-0853">WD repeat</keyword>
<evidence type="ECO:0000256" key="7">
    <source>
        <dbReference type="ARBA" id="ARBA00022574"/>
    </source>
</evidence>
<organism evidence="12 13">
    <name type="scientific">Mizuhopecten yessoensis</name>
    <name type="common">Japanese scallop</name>
    <name type="synonym">Patinopecten yessoensis</name>
    <dbReference type="NCBI Taxonomy" id="6573"/>
    <lineage>
        <taxon>Eukaryota</taxon>
        <taxon>Metazoa</taxon>
        <taxon>Spiralia</taxon>
        <taxon>Lophotrochozoa</taxon>
        <taxon>Mollusca</taxon>
        <taxon>Bivalvia</taxon>
        <taxon>Autobranchia</taxon>
        <taxon>Pteriomorphia</taxon>
        <taxon>Pectinida</taxon>
        <taxon>Pectinoidea</taxon>
        <taxon>Pectinidae</taxon>
        <taxon>Mizuhopecten</taxon>
    </lineage>
</organism>
<dbReference type="UniPathway" id="UPA00988"/>
<keyword evidence="13" id="KW-1185">Reference proteome</keyword>
<keyword evidence="6" id="KW-0963">Cytoplasm</keyword>
<dbReference type="InterPro" id="IPR001680">
    <property type="entry name" value="WD40_rpt"/>
</dbReference>
<evidence type="ECO:0000256" key="1">
    <source>
        <dbReference type="ARBA" id="ARBA00004123"/>
    </source>
</evidence>
<dbReference type="GO" id="GO:0005634">
    <property type="term" value="C:nucleus"/>
    <property type="evidence" value="ECO:0007669"/>
    <property type="project" value="UniProtKB-SubCell"/>
</dbReference>
<evidence type="ECO:0000256" key="10">
    <source>
        <dbReference type="ARBA" id="ARBA00023242"/>
    </source>
</evidence>
<comment type="similarity">
    <text evidence="4">Belongs to the WD repeat ELP2 family.</text>
</comment>
<dbReference type="InterPro" id="IPR037289">
    <property type="entry name" value="Elp2"/>
</dbReference>
<dbReference type="PANTHER" id="PTHR44111">
    <property type="entry name" value="ELONGATOR COMPLEX PROTEIN 2"/>
    <property type="match status" value="1"/>
</dbReference>
<evidence type="ECO:0000256" key="6">
    <source>
        <dbReference type="ARBA" id="ARBA00022490"/>
    </source>
</evidence>
<dbReference type="SUPFAM" id="SSF50978">
    <property type="entry name" value="WD40 repeat-like"/>
    <property type="match status" value="1"/>
</dbReference>
<dbReference type="GO" id="GO:0002098">
    <property type="term" value="P:tRNA wobble uridine modification"/>
    <property type="evidence" value="ECO:0007669"/>
    <property type="project" value="InterPro"/>
</dbReference>
<reference evidence="12 13" key="1">
    <citation type="journal article" date="2017" name="Nat. Ecol. Evol.">
        <title>Scallop genome provides insights into evolution of bilaterian karyotype and development.</title>
        <authorList>
            <person name="Wang S."/>
            <person name="Zhang J."/>
            <person name="Jiao W."/>
            <person name="Li J."/>
            <person name="Xun X."/>
            <person name="Sun Y."/>
            <person name="Guo X."/>
            <person name="Huan P."/>
            <person name="Dong B."/>
            <person name="Zhang L."/>
            <person name="Hu X."/>
            <person name="Sun X."/>
            <person name="Wang J."/>
            <person name="Zhao C."/>
            <person name="Wang Y."/>
            <person name="Wang D."/>
            <person name="Huang X."/>
            <person name="Wang R."/>
            <person name="Lv J."/>
            <person name="Li Y."/>
            <person name="Zhang Z."/>
            <person name="Liu B."/>
            <person name="Lu W."/>
            <person name="Hui Y."/>
            <person name="Liang J."/>
            <person name="Zhou Z."/>
            <person name="Hou R."/>
            <person name="Li X."/>
            <person name="Liu Y."/>
            <person name="Li H."/>
            <person name="Ning X."/>
            <person name="Lin Y."/>
            <person name="Zhao L."/>
            <person name="Xing Q."/>
            <person name="Dou J."/>
            <person name="Li Y."/>
            <person name="Mao J."/>
            <person name="Guo H."/>
            <person name="Dou H."/>
            <person name="Li T."/>
            <person name="Mu C."/>
            <person name="Jiang W."/>
            <person name="Fu Q."/>
            <person name="Fu X."/>
            <person name="Miao Y."/>
            <person name="Liu J."/>
            <person name="Yu Q."/>
            <person name="Li R."/>
            <person name="Liao H."/>
            <person name="Li X."/>
            <person name="Kong Y."/>
            <person name="Jiang Z."/>
            <person name="Chourrout D."/>
            <person name="Li R."/>
            <person name="Bao Z."/>
        </authorList>
    </citation>
    <scope>NUCLEOTIDE SEQUENCE [LARGE SCALE GENOMIC DNA]</scope>
    <source>
        <strain evidence="12 13">PY_sf001</strain>
    </source>
</reference>
<dbReference type="Pfam" id="PF00400">
    <property type="entry name" value="WD40"/>
    <property type="match status" value="5"/>
</dbReference>
<dbReference type="InterPro" id="IPR036322">
    <property type="entry name" value="WD40_repeat_dom_sf"/>
</dbReference>
<evidence type="ECO:0000313" key="12">
    <source>
        <dbReference type="EMBL" id="OWF40684.1"/>
    </source>
</evidence>
<dbReference type="SMART" id="SM00320">
    <property type="entry name" value="WD40"/>
    <property type="match status" value="6"/>
</dbReference>
<dbReference type="PROSITE" id="PS50082">
    <property type="entry name" value="WD_REPEATS_2"/>
    <property type="match status" value="2"/>
</dbReference>
<dbReference type="STRING" id="6573.A0A210PW32"/>
<evidence type="ECO:0000256" key="8">
    <source>
        <dbReference type="ARBA" id="ARBA00022694"/>
    </source>
</evidence>
<dbReference type="InterPro" id="IPR015943">
    <property type="entry name" value="WD40/YVTN_repeat-like_dom_sf"/>
</dbReference>
<keyword evidence="10" id="KW-0539">Nucleus</keyword>
<sequence length="483" mass="53876">MDFGGPMTFALSLDSVLSGHENWIYSVRWQPPKITDSGYQQPMRLLSASMDKTMILWKPDQDTGVWVEEVRVGEVGGNTLGFYGGMFSPHGDAIIAHGYQGAFHHWSHDKIGETWQPIPTTSGHFGDVQDLSWDPSDGQYVVSVSLDQTTRLHAPWVRSGQQTSWFEIARPQVHGYDLQCLALVHKYSMATGADEKVVRVFEAPTNFIQNFCSICGTDLNKELQKEVAKNRPDGASVPALGLSNKAVFSEQGKLPVPAEGEIQPHPNDQYPEVYFQSVHMKEPPTEEHLLQNTLWPETQKLYGHGYEIFSLACDPQGTVLASACKAAKAEFAGVILYDTKTWSQQGTLEGHSLTVTHIAFSHSGQFLLTVSRDRTWVLYKRRNKDATDTEPLFSKMAATDKKSAVHTRIIWSCAWSHDDKYFFTAARDKKVLVWRRPDLFSPGGDMVGKPIGMIDVGESATAVDVAPVQMSNNRKDENILEGK</sequence>
<comment type="pathway">
    <text evidence="3">tRNA modification; 5-methoxycarbonylmethyl-2-thiouridine-tRNA biosynthesis.</text>
</comment>
<name>A0A210PW32_MIZYE</name>
<proteinExistence type="inferred from homology"/>
<gene>
    <name evidence="12" type="ORF">KP79_PYT19209</name>
</gene>
<evidence type="ECO:0000256" key="4">
    <source>
        <dbReference type="ARBA" id="ARBA00005881"/>
    </source>
</evidence>
<dbReference type="OrthoDB" id="27911at2759"/>